<evidence type="ECO:0000313" key="3">
    <source>
        <dbReference type="EMBL" id="MBK1789318.1"/>
    </source>
</evidence>
<evidence type="ECO:0000256" key="1">
    <source>
        <dbReference type="SAM" id="MobiDB-lite"/>
    </source>
</evidence>
<feature type="region of interest" description="Disordered" evidence="1">
    <location>
        <begin position="1"/>
        <end position="39"/>
    </location>
</feature>
<feature type="transmembrane region" description="Helical" evidence="2">
    <location>
        <begin position="42"/>
        <end position="63"/>
    </location>
</feature>
<dbReference type="AlphaFoldDB" id="A0A934QZ85"/>
<proteinExistence type="predicted"/>
<evidence type="ECO:0000256" key="2">
    <source>
        <dbReference type="SAM" id="Phobius"/>
    </source>
</evidence>
<dbReference type="Proteomes" id="UP000635245">
    <property type="component" value="Unassembled WGS sequence"/>
</dbReference>
<keyword evidence="4" id="KW-1185">Reference proteome</keyword>
<dbReference type="SUPFAM" id="SSF81995">
    <property type="entry name" value="beta-sandwich domain of Sec23/24"/>
    <property type="match status" value="1"/>
</dbReference>
<sequence length="157" mass="16282">MTEPQPPFQPSAQPQQPQQPQQPFQPQYQPQAPAPKSRRGPVLLGLVAGLVVGGGGVGLGWLFSSSSGDEGAQADAAAACDILDRTPEVDLDADLSGFFRLSAASALAAAAAEVDGAYEPVNGALREVGQYVQRRMDTESDDFVAALDAARAACSEL</sequence>
<accession>A0A934QZ85</accession>
<evidence type="ECO:0000313" key="4">
    <source>
        <dbReference type="Proteomes" id="UP000635245"/>
    </source>
</evidence>
<feature type="compositionally biased region" description="Low complexity" evidence="1">
    <location>
        <begin position="10"/>
        <end position="39"/>
    </location>
</feature>
<reference evidence="3" key="1">
    <citation type="submission" date="2020-12" db="EMBL/GenBank/DDBJ databases">
        <title>Prauserella sp. ASG 168, a novel actinomycete isolated from cave rock.</title>
        <authorList>
            <person name="Suriyachadkun C."/>
        </authorList>
    </citation>
    <scope>NUCLEOTIDE SEQUENCE</scope>
    <source>
        <strain evidence="3">ASG 168</strain>
    </source>
</reference>
<evidence type="ECO:0008006" key="5">
    <source>
        <dbReference type="Google" id="ProtNLM"/>
    </source>
</evidence>
<keyword evidence="2" id="KW-1133">Transmembrane helix</keyword>
<protein>
    <recommendedName>
        <fullName evidence="5">DUF732 domain-containing protein</fullName>
    </recommendedName>
</protein>
<name>A0A934QZ85_9PSEU</name>
<gene>
    <name evidence="3" type="ORF">JHE00_33745</name>
</gene>
<dbReference type="EMBL" id="JAENJH010000016">
    <property type="protein sequence ID" value="MBK1789318.1"/>
    <property type="molecule type" value="Genomic_DNA"/>
</dbReference>
<keyword evidence="2" id="KW-0472">Membrane</keyword>
<keyword evidence="2" id="KW-0812">Transmembrane</keyword>
<dbReference type="RefSeq" id="WP_200326141.1">
    <property type="nucleotide sequence ID" value="NZ_JAENJH010000016.1"/>
</dbReference>
<comment type="caution">
    <text evidence="3">The sequence shown here is derived from an EMBL/GenBank/DDBJ whole genome shotgun (WGS) entry which is preliminary data.</text>
</comment>
<organism evidence="3 4">
    <name type="scientific">Prauserella cavernicola</name>
    <dbReference type="NCBI Taxonomy" id="2800127"/>
    <lineage>
        <taxon>Bacteria</taxon>
        <taxon>Bacillati</taxon>
        <taxon>Actinomycetota</taxon>
        <taxon>Actinomycetes</taxon>
        <taxon>Pseudonocardiales</taxon>
        <taxon>Pseudonocardiaceae</taxon>
        <taxon>Prauserella</taxon>
    </lineage>
</organism>